<dbReference type="AlphaFoldDB" id="A0A6C0KU97"/>
<proteinExistence type="predicted"/>
<sequence>MACTVVTAYYEIKSKFNKEQYLGWAKTFLKLKAPIVIFTDESMVETLTELREGRPLHIIVLPFEQLETWKLYEHRWKEQWTMDPEAKNHSPQLYSVWAEKPFFVEKAIYANPFQTEYFFWCDIGAFRNPHIPSIVLDSFPLTKYLERETIILQSMGDLTVREKLRRRDGIYGEPITKKWNETRLVGGLWGGGIPACLEWRRVYQFTLEHYFQMKRFAGKDQQVMLSAYISRPSLAKVVRCTKCNIDKWFFFQYLLSHVHVSYELNPTYFI</sequence>
<name>A0A6C0KU97_9ZZZZ</name>
<protein>
    <submittedName>
        <fullName evidence="1">Uncharacterized protein</fullName>
    </submittedName>
</protein>
<reference evidence="1" key="1">
    <citation type="journal article" date="2020" name="Nature">
        <title>Giant virus diversity and host interactions through global metagenomics.</title>
        <authorList>
            <person name="Schulz F."/>
            <person name="Roux S."/>
            <person name="Paez-Espino D."/>
            <person name="Jungbluth S."/>
            <person name="Walsh D.A."/>
            <person name="Denef V.J."/>
            <person name="McMahon K.D."/>
            <person name="Konstantinidis K.T."/>
            <person name="Eloe-Fadrosh E.A."/>
            <person name="Kyrpides N.C."/>
            <person name="Woyke T."/>
        </authorList>
    </citation>
    <scope>NUCLEOTIDE SEQUENCE</scope>
    <source>
        <strain evidence="1">GVMAG-S-3300013093-109</strain>
    </source>
</reference>
<dbReference type="Pfam" id="PF09612">
    <property type="entry name" value="HtrL_YibB"/>
    <property type="match status" value="1"/>
</dbReference>
<dbReference type="InterPro" id="IPR011735">
    <property type="entry name" value="WlaTC/HtrL_glycosyltransf"/>
</dbReference>
<accession>A0A6C0KU97</accession>
<dbReference type="EMBL" id="MN740974">
    <property type="protein sequence ID" value="QHU20791.1"/>
    <property type="molecule type" value="Genomic_DNA"/>
</dbReference>
<organism evidence="1">
    <name type="scientific">viral metagenome</name>
    <dbReference type="NCBI Taxonomy" id="1070528"/>
    <lineage>
        <taxon>unclassified sequences</taxon>
        <taxon>metagenomes</taxon>
        <taxon>organismal metagenomes</taxon>
    </lineage>
</organism>
<evidence type="ECO:0000313" key="1">
    <source>
        <dbReference type="EMBL" id="QHU20791.1"/>
    </source>
</evidence>